<dbReference type="SMART" id="SM00116">
    <property type="entry name" value="CBS"/>
    <property type="match status" value="2"/>
</dbReference>
<evidence type="ECO:0000256" key="6">
    <source>
        <dbReference type="ARBA" id="ARBA00022723"/>
    </source>
</evidence>
<feature type="transmembrane region" description="Helical" evidence="14">
    <location>
        <begin position="79"/>
        <end position="96"/>
    </location>
</feature>
<organism evidence="17 18">
    <name type="scientific">Sulfurovum xiamenensis</name>
    <dbReference type="NCBI Taxonomy" id="3019066"/>
    <lineage>
        <taxon>Bacteria</taxon>
        <taxon>Pseudomonadati</taxon>
        <taxon>Campylobacterota</taxon>
        <taxon>Epsilonproteobacteria</taxon>
        <taxon>Campylobacterales</taxon>
        <taxon>Sulfurovaceae</taxon>
        <taxon>Sulfurovum</taxon>
    </lineage>
</organism>
<dbReference type="GO" id="GO:0006508">
    <property type="term" value="P:proteolysis"/>
    <property type="evidence" value="ECO:0007669"/>
    <property type="project" value="UniProtKB-KW"/>
</dbReference>
<evidence type="ECO:0000259" key="16">
    <source>
        <dbReference type="PROSITE" id="PS51371"/>
    </source>
</evidence>
<sequence>MLKRKMALFKLLGFTVSLDVSWGIILFLVVWSLSKGFFPSYFPGLGIQTYWVMGVIGAIGLFVSIIIHEFSHALIARKYGMKIKGITLFIFGGVAEMQDEPSTPKSEFFMAIAGPIASFTLSILFGGLAQAAENMKFSVPMIALLGYLSTINLLIAIFNLIPAFPTDGGRVLRSLLWWMKGDIHWATQLASRISLMFAVVIIFMGFMHMMGDNTIGGLWWILIGAFLFFAANASYQRLLIRESFSGKTVRHFMNPSPVSVPFDITLQAFVEKYLYRYHYKMFPVVKESKIFGIITVQMLKQHTHEEWKHLFVGQVMEEPNPSNTIASYTPIEDALNRMNESGTIRLLVVEHNKIVGIITLKDLLEYIALKMELETIP</sequence>
<comment type="similarity">
    <text evidence="2 14">Belongs to the peptidase M50B family.</text>
</comment>
<dbReference type="EMBL" id="JAQIBC010000003">
    <property type="protein sequence ID" value="MDM5263759.1"/>
    <property type="molecule type" value="Genomic_DNA"/>
</dbReference>
<dbReference type="PANTHER" id="PTHR39188">
    <property type="entry name" value="MEMBRANE-ASSOCIATED ZINC METALLOPROTEASE M50B"/>
    <property type="match status" value="1"/>
</dbReference>
<evidence type="ECO:0000256" key="3">
    <source>
        <dbReference type="ARBA" id="ARBA00022475"/>
    </source>
</evidence>
<dbReference type="PIRSF" id="PIRSF006404">
    <property type="entry name" value="UCP006404_Pept_M50_CBS"/>
    <property type="match status" value="1"/>
</dbReference>
<evidence type="ECO:0000256" key="11">
    <source>
        <dbReference type="ARBA" id="ARBA00023049"/>
    </source>
</evidence>
<dbReference type="InterPro" id="IPR046342">
    <property type="entry name" value="CBS_dom_sf"/>
</dbReference>
<dbReference type="GO" id="GO:0008233">
    <property type="term" value="F:peptidase activity"/>
    <property type="evidence" value="ECO:0007669"/>
    <property type="project" value="UniProtKB-KW"/>
</dbReference>
<dbReference type="SUPFAM" id="SSF54631">
    <property type="entry name" value="CBS-domain pair"/>
    <property type="match status" value="1"/>
</dbReference>
<keyword evidence="18" id="KW-1185">Reference proteome</keyword>
<evidence type="ECO:0000256" key="12">
    <source>
        <dbReference type="ARBA" id="ARBA00023122"/>
    </source>
</evidence>
<reference evidence="17" key="1">
    <citation type="submission" date="2023-01" db="EMBL/GenBank/DDBJ databases">
        <title>Sulfurovum sp. XTW-4 genome assembly.</title>
        <authorList>
            <person name="Wang J."/>
        </authorList>
    </citation>
    <scope>NUCLEOTIDE SEQUENCE</scope>
    <source>
        <strain evidence="17">XTW-4</strain>
    </source>
</reference>
<keyword evidence="6 14" id="KW-0479">Metal-binding</keyword>
<gene>
    <name evidence="17" type="ORF">PF327_06075</name>
</gene>
<dbReference type="InterPro" id="IPR016483">
    <property type="entry name" value="UCP006404_Pept_M50_CBS"/>
</dbReference>
<feature type="transmembrane region" description="Helical" evidence="14">
    <location>
        <begin position="45"/>
        <end position="67"/>
    </location>
</feature>
<dbReference type="Pfam" id="PF00571">
    <property type="entry name" value="CBS"/>
    <property type="match status" value="2"/>
</dbReference>
<feature type="transmembrane region" description="Helical" evidence="14">
    <location>
        <begin position="185"/>
        <end position="206"/>
    </location>
</feature>
<keyword evidence="7" id="KW-0677">Repeat</keyword>
<keyword evidence="11 14" id="KW-0482">Metalloprotease</keyword>
<dbReference type="InterPro" id="IPR008915">
    <property type="entry name" value="Peptidase_M50"/>
</dbReference>
<evidence type="ECO:0000256" key="14">
    <source>
        <dbReference type="PIRNR" id="PIRNR006404"/>
    </source>
</evidence>
<evidence type="ECO:0000256" key="4">
    <source>
        <dbReference type="ARBA" id="ARBA00022670"/>
    </source>
</evidence>
<keyword evidence="5 14" id="KW-0812">Transmembrane</keyword>
<evidence type="ECO:0000256" key="13">
    <source>
        <dbReference type="ARBA" id="ARBA00023136"/>
    </source>
</evidence>
<name>A0ABT7QS71_9BACT</name>
<dbReference type="Pfam" id="PF02163">
    <property type="entry name" value="Peptidase_M50"/>
    <property type="match status" value="2"/>
</dbReference>
<dbReference type="Proteomes" id="UP001169066">
    <property type="component" value="Unassembled WGS sequence"/>
</dbReference>
<evidence type="ECO:0000256" key="10">
    <source>
        <dbReference type="ARBA" id="ARBA00022989"/>
    </source>
</evidence>
<comment type="subcellular location">
    <subcellularLocation>
        <location evidence="1 14">Cell membrane</location>
        <topology evidence="1 14">Multi-pass membrane protein</topology>
    </subcellularLocation>
</comment>
<evidence type="ECO:0000256" key="15">
    <source>
        <dbReference type="PROSITE-ProRule" id="PRU00703"/>
    </source>
</evidence>
<evidence type="ECO:0000256" key="5">
    <source>
        <dbReference type="ARBA" id="ARBA00022692"/>
    </source>
</evidence>
<evidence type="ECO:0000256" key="8">
    <source>
        <dbReference type="ARBA" id="ARBA00022801"/>
    </source>
</evidence>
<dbReference type="Gene3D" id="3.10.580.10">
    <property type="entry name" value="CBS-domain"/>
    <property type="match status" value="1"/>
</dbReference>
<evidence type="ECO:0000256" key="9">
    <source>
        <dbReference type="ARBA" id="ARBA00022833"/>
    </source>
</evidence>
<evidence type="ECO:0000256" key="2">
    <source>
        <dbReference type="ARBA" id="ARBA00007931"/>
    </source>
</evidence>
<dbReference type="CDD" id="cd06164">
    <property type="entry name" value="S2P-M50_SpoIVFB_CBS"/>
    <property type="match status" value="1"/>
</dbReference>
<dbReference type="InterPro" id="IPR000644">
    <property type="entry name" value="CBS_dom"/>
</dbReference>
<accession>A0ABT7QS71</accession>
<keyword evidence="4 14" id="KW-0645">Protease</keyword>
<feature type="domain" description="CBS" evidence="16">
    <location>
        <begin position="316"/>
        <end position="375"/>
    </location>
</feature>
<feature type="transmembrane region" description="Helical" evidence="14">
    <location>
        <begin position="141"/>
        <end position="165"/>
    </location>
</feature>
<feature type="transmembrane region" description="Helical" evidence="14">
    <location>
        <begin position="218"/>
        <end position="235"/>
    </location>
</feature>
<comment type="caution">
    <text evidence="17">The sequence shown here is derived from an EMBL/GenBank/DDBJ whole genome shotgun (WGS) entry which is preliminary data.</text>
</comment>
<keyword evidence="13 14" id="KW-0472">Membrane</keyword>
<evidence type="ECO:0000256" key="1">
    <source>
        <dbReference type="ARBA" id="ARBA00004651"/>
    </source>
</evidence>
<dbReference type="PROSITE" id="PS51371">
    <property type="entry name" value="CBS"/>
    <property type="match status" value="2"/>
</dbReference>
<dbReference type="PANTHER" id="PTHR39188:SF3">
    <property type="entry name" value="STAGE IV SPORULATION PROTEIN FB"/>
    <property type="match status" value="1"/>
</dbReference>
<protein>
    <recommendedName>
        <fullName evidence="14">Zinc metalloprotease</fullName>
    </recommendedName>
</protein>
<keyword evidence="9 14" id="KW-0862">Zinc</keyword>
<keyword evidence="3 14" id="KW-1003">Cell membrane</keyword>
<keyword evidence="8 14" id="KW-0378">Hydrolase</keyword>
<proteinExistence type="inferred from homology"/>
<feature type="domain" description="CBS" evidence="16">
    <location>
        <begin position="253"/>
        <end position="310"/>
    </location>
</feature>
<evidence type="ECO:0000313" key="18">
    <source>
        <dbReference type="Proteomes" id="UP001169066"/>
    </source>
</evidence>
<feature type="transmembrane region" description="Helical" evidence="14">
    <location>
        <begin position="12"/>
        <end position="33"/>
    </location>
</feature>
<feature type="transmembrane region" description="Helical" evidence="14">
    <location>
        <begin position="108"/>
        <end position="129"/>
    </location>
</feature>
<evidence type="ECO:0000256" key="7">
    <source>
        <dbReference type="ARBA" id="ARBA00022737"/>
    </source>
</evidence>
<keyword evidence="12 15" id="KW-0129">CBS domain</keyword>
<dbReference type="RefSeq" id="WP_289401726.1">
    <property type="nucleotide sequence ID" value="NZ_JAQIBC010000003.1"/>
</dbReference>
<evidence type="ECO:0000313" key="17">
    <source>
        <dbReference type="EMBL" id="MDM5263759.1"/>
    </source>
</evidence>
<comment type="cofactor">
    <cofactor evidence="14">
        <name>Zn(2+)</name>
        <dbReference type="ChEBI" id="CHEBI:29105"/>
    </cofactor>
    <text evidence="14">Binds 1 zinc ion per subunit.</text>
</comment>
<keyword evidence="10 14" id="KW-1133">Transmembrane helix</keyword>